<dbReference type="AlphaFoldDB" id="A0A645EA28"/>
<name>A0A645EA28_9ZZZZ</name>
<accession>A0A645EA28</accession>
<proteinExistence type="predicted"/>
<reference evidence="1" key="1">
    <citation type="submission" date="2019-08" db="EMBL/GenBank/DDBJ databases">
        <authorList>
            <person name="Kucharzyk K."/>
            <person name="Murdoch R.W."/>
            <person name="Higgins S."/>
            <person name="Loffler F."/>
        </authorList>
    </citation>
    <scope>NUCLEOTIDE SEQUENCE</scope>
</reference>
<protein>
    <submittedName>
        <fullName evidence="1">Uncharacterized protein</fullName>
    </submittedName>
</protein>
<sequence>MRNGGQQGHSELPLATIGINPFLLEKHRYPQGLQFARCFQQRHSIAGKAADCLGDDHVDFPVSAILYHPLKLRAVVLCARFRLISIDAGELPTGMALNVLAEIADLRGKRMEHRLFTA</sequence>
<gene>
    <name evidence="1" type="ORF">SDC9_146064</name>
</gene>
<evidence type="ECO:0000313" key="1">
    <source>
        <dbReference type="EMBL" id="MPM98874.1"/>
    </source>
</evidence>
<comment type="caution">
    <text evidence="1">The sequence shown here is derived from an EMBL/GenBank/DDBJ whole genome shotgun (WGS) entry which is preliminary data.</text>
</comment>
<organism evidence="1">
    <name type="scientific">bioreactor metagenome</name>
    <dbReference type="NCBI Taxonomy" id="1076179"/>
    <lineage>
        <taxon>unclassified sequences</taxon>
        <taxon>metagenomes</taxon>
        <taxon>ecological metagenomes</taxon>
    </lineage>
</organism>
<dbReference type="EMBL" id="VSSQ01045003">
    <property type="protein sequence ID" value="MPM98874.1"/>
    <property type="molecule type" value="Genomic_DNA"/>
</dbReference>